<dbReference type="EMBL" id="CP028339">
    <property type="protein sequence ID" value="AVR89667.1"/>
    <property type="molecule type" value="Genomic_DNA"/>
</dbReference>
<evidence type="ECO:0000259" key="1">
    <source>
        <dbReference type="Pfam" id="PF01243"/>
    </source>
</evidence>
<dbReference type="Gene3D" id="2.30.110.10">
    <property type="entry name" value="Electron Transport, Fmn-binding Protein, Chain A"/>
    <property type="match status" value="1"/>
</dbReference>
<dbReference type="AlphaFoldDB" id="A0A2R4BQQ4"/>
<dbReference type="SUPFAM" id="SSF50475">
    <property type="entry name" value="FMN-binding split barrel"/>
    <property type="match status" value="1"/>
</dbReference>
<sequence>MNIIDTPPITPEMPPNLLDYLRGGGPALLLTTGTDGYPSSAYTWAIALDGTHLRFGADEGGSGYANLERTGQAAIHIIGPNDLAFLVKGTARLLKAHIDTASPARMALYELEVIGARDQSFPGVTAKPFTYEWPAAQRAALTKMEQSVFTEMREFAQ</sequence>
<dbReference type="OrthoDB" id="162914at2"/>
<reference evidence="2 3" key="1">
    <citation type="submission" date="2018-03" db="EMBL/GenBank/DDBJ databases">
        <title>Complete genome sequence of Thauera aromatica, a model organism for studying aromatic compound degradation under denitrifying conditions.</title>
        <authorList>
            <person name="Lo H.-Y."/>
            <person name="Goris T."/>
            <person name="Boll M."/>
            <person name="Mueller J.A."/>
        </authorList>
    </citation>
    <scope>NUCLEOTIDE SEQUENCE [LARGE SCALE GENOMIC DNA]</scope>
    <source>
        <strain evidence="2 3">K172</strain>
    </source>
</reference>
<proteinExistence type="predicted"/>
<protein>
    <recommendedName>
        <fullName evidence="1">Pyridoxamine 5'-phosphate oxidase N-terminal domain-containing protein</fullName>
    </recommendedName>
</protein>
<keyword evidence="3" id="KW-1185">Reference proteome</keyword>
<dbReference type="InterPro" id="IPR012349">
    <property type="entry name" value="Split_barrel_FMN-bd"/>
</dbReference>
<gene>
    <name evidence="2" type="ORF">Tharo_2785</name>
</gene>
<dbReference type="InterPro" id="IPR011576">
    <property type="entry name" value="Pyridox_Oxase_N"/>
</dbReference>
<name>A0A2R4BQQ4_THAAR</name>
<evidence type="ECO:0000313" key="2">
    <source>
        <dbReference type="EMBL" id="AVR89667.1"/>
    </source>
</evidence>
<organism evidence="2 3">
    <name type="scientific">Thauera aromatica K172</name>
    <dbReference type="NCBI Taxonomy" id="44139"/>
    <lineage>
        <taxon>Bacteria</taxon>
        <taxon>Pseudomonadati</taxon>
        <taxon>Pseudomonadota</taxon>
        <taxon>Betaproteobacteria</taxon>
        <taxon>Rhodocyclales</taxon>
        <taxon>Zoogloeaceae</taxon>
        <taxon>Thauera</taxon>
    </lineage>
</organism>
<dbReference type="RefSeq" id="WP_107221742.1">
    <property type="nucleotide sequence ID" value="NZ_CP028339.1"/>
</dbReference>
<dbReference type="Proteomes" id="UP000241885">
    <property type="component" value="Chromosome"/>
</dbReference>
<feature type="domain" description="Pyridoxamine 5'-phosphate oxidase N-terminal" evidence="1">
    <location>
        <begin position="19"/>
        <end position="101"/>
    </location>
</feature>
<dbReference type="KEGG" id="tak:Tharo_2785"/>
<dbReference type="Pfam" id="PF01243">
    <property type="entry name" value="PNPOx_N"/>
    <property type="match status" value="1"/>
</dbReference>
<evidence type="ECO:0000313" key="3">
    <source>
        <dbReference type="Proteomes" id="UP000241885"/>
    </source>
</evidence>
<accession>A0A2R4BQQ4</accession>